<dbReference type="AlphaFoldDB" id="A0A4P7BXB9"/>
<sequence>MLKDKLKKDGIPKKHWPQLPELIQSTGFNWLATRAKKLGFVVQESQVNVDGYRQYRLHKHRQSRPIRFSTLEFNGVLTVADPKRFQQTLYEGIGPAKGFGCGLLMVRRI</sequence>
<dbReference type="Proteomes" id="UP000294325">
    <property type="component" value="Chromosome"/>
</dbReference>
<evidence type="ECO:0000313" key="2">
    <source>
        <dbReference type="Proteomes" id="UP000294325"/>
    </source>
</evidence>
<dbReference type="EMBL" id="CP038033">
    <property type="protein sequence ID" value="QBQ53750.1"/>
    <property type="molecule type" value="Genomic_DNA"/>
</dbReference>
<evidence type="ECO:0000313" key="1">
    <source>
        <dbReference type="EMBL" id="QBQ53750.1"/>
    </source>
</evidence>
<dbReference type="NCBIfam" id="TIGR01907">
    <property type="entry name" value="casE_Cse3"/>
    <property type="match status" value="1"/>
</dbReference>
<dbReference type="InterPro" id="IPR010179">
    <property type="entry name" value="CRISPR-assoc_prot_Cse3"/>
</dbReference>
<name>A0A4P7BXB9_9GAMM</name>
<protein>
    <submittedName>
        <fullName evidence="1">Type I-E CRISPR-associated protein Cas6/Cse3/CasE</fullName>
    </submittedName>
</protein>
<dbReference type="SUPFAM" id="SSF117987">
    <property type="entry name" value="CRISPR-associated protein"/>
    <property type="match status" value="1"/>
</dbReference>
<dbReference type="OrthoDB" id="9795689at2"/>
<organism evidence="1 2">
    <name type="scientific">Nitrosococcus wardiae</name>
    <dbReference type="NCBI Taxonomy" id="1814290"/>
    <lineage>
        <taxon>Bacteria</taxon>
        <taxon>Pseudomonadati</taxon>
        <taxon>Pseudomonadota</taxon>
        <taxon>Gammaproteobacteria</taxon>
        <taxon>Chromatiales</taxon>
        <taxon>Chromatiaceae</taxon>
        <taxon>Nitrosococcus</taxon>
    </lineage>
</organism>
<dbReference type="SMART" id="SM01101">
    <property type="entry name" value="CRISPR_assoc"/>
    <property type="match status" value="1"/>
</dbReference>
<reference evidence="1 2" key="1">
    <citation type="submission" date="2019-03" db="EMBL/GenBank/DDBJ databases">
        <title>The genome sequence of Nitrosococcus wardiae strain D1FHST reveals the archetypal metabolic capacity of ammonia-oxidizing Gammaproteobacteria.</title>
        <authorList>
            <person name="Wang L."/>
            <person name="Lim C.K."/>
            <person name="Hanson T.E."/>
            <person name="Dang H."/>
            <person name="Klotz M.G."/>
        </authorList>
    </citation>
    <scope>NUCLEOTIDE SEQUENCE [LARGE SCALE GENOMIC DNA]</scope>
    <source>
        <strain evidence="1 2">D1FHS</strain>
    </source>
</reference>
<dbReference type="Pfam" id="PF08798">
    <property type="entry name" value="CRISPR_assoc"/>
    <property type="match status" value="1"/>
</dbReference>
<dbReference type="RefSeq" id="WP_134356762.1">
    <property type="nucleotide sequence ID" value="NZ_CP038033.1"/>
</dbReference>
<gene>
    <name evidence="1" type="primary">cas6e</name>
    <name evidence="1" type="ORF">E3U44_03920</name>
</gene>
<proteinExistence type="predicted"/>
<accession>A0A4P7BXB9</accession>
<dbReference type="Gene3D" id="3.30.70.1210">
    <property type="entry name" value="Crispr-associated protein, domain 2"/>
    <property type="match status" value="1"/>
</dbReference>
<keyword evidence="2" id="KW-1185">Reference proteome</keyword>
<dbReference type="KEGG" id="nwr:E3U44_03920"/>